<comment type="caution">
    <text evidence="1">The sequence shown here is derived from an EMBL/GenBank/DDBJ whole genome shotgun (WGS) entry which is preliminary data.</text>
</comment>
<dbReference type="OrthoDB" id="6464870at2759"/>
<gene>
    <name evidence="1" type="ORF">TNCT_349211</name>
</gene>
<evidence type="ECO:0000313" key="2">
    <source>
        <dbReference type="Proteomes" id="UP000887116"/>
    </source>
</evidence>
<proteinExistence type="predicted"/>
<dbReference type="Proteomes" id="UP000887116">
    <property type="component" value="Unassembled WGS sequence"/>
</dbReference>
<evidence type="ECO:0000313" key="1">
    <source>
        <dbReference type="EMBL" id="GFR33174.1"/>
    </source>
</evidence>
<accession>A0A8X6M6I9</accession>
<reference evidence="1" key="1">
    <citation type="submission" date="2020-07" db="EMBL/GenBank/DDBJ databases">
        <title>Multicomponent nature underlies the extraordinary mechanical properties of spider dragline silk.</title>
        <authorList>
            <person name="Kono N."/>
            <person name="Nakamura H."/>
            <person name="Mori M."/>
            <person name="Yoshida Y."/>
            <person name="Ohtoshi R."/>
            <person name="Malay A.D."/>
            <person name="Moran D.A.P."/>
            <person name="Tomita M."/>
            <person name="Numata K."/>
            <person name="Arakawa K."/>
        </authorList>
    </citation>
    <scope>NUCLEOTIDE SEQUENCE</scope>
</reference>
<organism evidence="1 2">
    <name type="scientific">Trichonephila clavata</name>
    <name type="common">Joro spider</name>
    <name type="synonym">Nephila clavata</name>
    <dbReference type="NCBI Taxonomy" id="2740835"/>
    <lineage>
        <taxon>Eukaryota</taxon>
        <taxon>Metazoa</taxon>
        <taxon>Ecdysozoa</taxon>
        <taxon>Arthropoda</taxon>
        <taxon>Chelicerata</taxon>
        <taxon>Arachnida</taxon>
        <taxon>Araneae</taxon>
        <taxon>Araneomorphae</taxon>
        <taxon>Entelegynae</taxon>
        <taxon>Araneoidea</taxon>
        <taxon>Nephilidae</taxon>
        <taxon>Trichonephila</taxon>
    </lineage>
</organism>
<keyword evidence="2" id="KW-1185">Reference proteome</keyword>
<sequence length="85" mass="9341">MRRGKSRVGIPQFIYIRCSTGEQKLIRRGCGHFRPLLISEADTSWAIPARFCSPTTCSSYGWAGAPESVTMLRQQVSSSLFGGVS</sequence>
<dbReference type="EMBL" id="BMAO01029631">
    <property type="protein sequence ID" value="GFR33174.1"/>
    <property type="molecule type" value="Genomic_DNA"/>
</dbReference>
<protein>
    <submittedName>
        <fullName evidence="1">Uncharacterized protein</fullName>
    </submittedName>
</protein>
<name>A0A8X6M6I9_TRICU</name>
<dbReference type="AlphaFoldDB" id="A0A8X6M6I9"/>